<evidence type="ECO:0000313" key="1">
    <source>
        <dbReference type="EMBL" id="CAE7486611.1"/>
    </source>
</evidence>
<dbReference type="Proteomes" id="UP000601435">
    <property type="component" value="Unassembled WGS sequence"/>
</dbReference>
<reference evidence="1" key="1">
    <citation type="submission" date="2021-02" db="EMBL/GenBank/DDBJ databases">
        <authorList>
            <person name="Dougan E. K."/>
            <person name="Rhodes N."/>
            <person name="Thang M."/>
            <person name="Chan C."/>
        </authorList>
    </citation>
    <scope>NUCLEOTIDE SEQUENCE</scope>
</reference>
<dbReference type="OrthoDB" id="443184at2759"/>
<organism evidence="1 2">
    <name type="scientific">Symbiodinium necroappetens</name>
    <dbReference type="NCBI Taxonomy" id="1628268"/>
    <lineage>
        <taxon>Eukaryota</taxon>
        <taxon>Sar</taxon>
        <taxon>Alveolata</taxon>
        <taxon>Dinophyceae</taxon>
        <taxon>Suessiales</taxon>
        <taxon>Symbiodiniaceae</taxon>
        <taxon>Symbiodinium</taxon>
    </lineage>
</organism>
<evidence type="ECO:0000313" key="2">
    <source>
        <dbReference type="Proteomes" id="UP000601435"/>
    </source>
</evidence>
<accession>A0A812SNA4</accession>
<name>A0A812SNA4_9DINO</name>
<proteinExistence type="predicted"/>
<sequence length="73" mass="8414">MQEDKSKEKFTEMPLCLIIEKYKNAPGGKQFVQDILKSQTGRKHPQSEDKNMRIYKVFDCIANSSALVHLQSL</sequence>
<dbReference type="AlphaFoldDB" id="A0A812SNA4"/>
<comment type="caution">
    <text evidence="1">The sequence shown here is derived from an EMBL/GenBank/DDBJ whole genome shotgun (WGS) entry which is preliminary data.</text>
</comment>
<dbReference type="EMBL" id="CAJNJA010022093">
    <property type="protein sequence ID" value="CAE7486611.1"/>
    <property type="molecule type" value="Genomic_DNA"/>
</dbReference>
<protein>
    <submittedName>
        <fullName evidence="1">NaCP60E protein</fullName>
    </submittedName>
</protein>
<keyword evidence="2" id="KW-1185">Reference proteome</keyword>
<gene>
    <name evidence="1" type="primary">NaCP60E</name>
    <name evidence="1" type="ORF">SNEC2469_LOCUS13819</name>
</gene>